<dbReference type="InterPro" id="IPR024198">
    <property type="entry name" value="UCP033642"/>
</dbReference>
<dbReference type="PIRSF" id="PIRSF033642">
    <property type="entry name" value="UCP033642"/>
    <property type="match status" value="1"/>
</dbReference>
<dbReference type="Pfam" id="PF10020">
    <property type="entry name" value="DUF2262"/>
    <property type="match status" value="1"/>
</dbReference>
<feature type="domain" description="DUF7021" evidence="2">
    <location>
        <begin position="6"/>
        <end position="120"/>
    </location>
</feature>
<evidence type="ECO:0000313" key="3">
    <source>
        <dbReference type="EMBL" id="SFQ79090.1"/>
    </source>
</evidence>
<dbReference type="InterPro" id="IPR019260">
    <property type="entry name" value="DUF2262"/>
</dbReference>
<dbReference type="EMBL" id="FOXX01000009">
    <property type="protein sequence ID" value="SFQ79090.1"/>
    <property type="molecule type" value="Genomic_DNA"/>
</dbReference>
<keyword evidence="4" id="KW-1185">Reference proteome</keyword>
<organism evidence="3 4">
    <name type="scientific">Priestia endophytica DSM 13796</name>
    <dbReference type="NCBI Taxonomy" id="1121089"/>
    <lineage>
        <taxon>Bacteria</taxon>
        <taxon>Bacillati</taxon>
        <taxon>Bacillota</taxon>
        <taxon>Bacilli</taxon>
        <taxon>Bacillales</taxon>
        <taxon>Bacillaceae</taxon>
        <taxon>Priestia</taxon>
    </lineage>
</organism>
<evidence type="ECO:0000259" key="1">
    <source>
        <dbReference type="Pfam" id="PF10020"/>
    </source>
</evidence>
<name>A0A1I6BDR6_9BACI</name>
<proteinExistence type="predicted"/>
<evidence type="ECO:0000259" key="2">
    <source>
        <dbReference type="Pfam" id="PF22886"/>
    </source>
</evidence>
<sequence>MSKASEISRFQSRFSEEVIEIVAVTGALGTSAGRAGNDELWTASIELIAWKTLHNNEPVKKEEVRLQWLVDDKEWQETRNMIDAYTIVKLQVRRGESAMMLVDLLDPAYKDNELERILDEAKKPVYYHDEILGEFTLEKGVKLFEKRTSWNGEECYLCFDWNEDSPIMKSALETAHTLFNEQNEWDRKVRTYAAEELVELANDWLQEDDEAEVDEITKEMFINSIKVTSISVDPDGEFTIYFSDGDMFGGHCIIVDGNISGVFNGAEIAG</sequence>
<reference evidence="3 4" key="1">
    <citation type="submission" date="2016-10" db="EMBL/GenBank/DDBJ databases">
        <authorList>
            <person name="Varghese N."/>
            <person name="Submissions S."/>
        </authorList>
    </citation>
    <scope>NUCLEOTIDE SEQUENCE [LARGE SCALE GENOMIC DNA]</scope>
    <source>
        <strain evidence="3 4">DSM 13796</strain>
    </source>
</reference>
<evidence type="ECO:0008006" key="5">
    <source>
        <dbReference type="Google" id="ProtNLM"/>
    </source>
</evidence>
<dbReference type="InterPro" id="IPR054286">
    <property type="entry name" value="DUF7021"/>
</dbReference>
<feature type="domain" description="DUF2262" evidence="1">
    <location>
        <begin position="129"/>
        <end position="268"/>
    </location>
</feature>
<evidence type="ECO:0000313" key="4">
    <source>
        <dbReference type="Proteomes" id="UP000182762"/>
    </source>
</evidence>
<dbReference type="Proteomes" id="UP000182762">
    <property type="component" value="Unassembled WGS sequence"/>
</dbReference>
<dbReference type="Pfam" id="PF22886">
    <property type="entry name" value="DUF7021"/>
    <property type="match status" value="1"/>
</dbReference>
<protein>
    <recommendedName>
        <fullName evidence="5">DUF2262 domain-containing protein</fullName>
    </recommendedName>
</protein>
<gene>
    <name evidence="3" type="ORF">SAMN02745910_03510</name>
</gene>
<accession>A0A1I6BDR6</accession>
<comment type="caution">
    <text evidence="3">The sequence shown here is derived from an EMBL/GenBank/DDBJ whole genome shotgun (WGS) entry which is preliminary data.</text>
</comment>